<proteinExistence type="predicted"/>
<protein>
    <submittedName>
        <fullName evidence="1">Uncharacterized protein</fullName>
    </submittedName>
</protein>
<reference evidence="1" key="2">
    <citation type="journal article" date="2015" name="Data Brief">
        <title>Shoot transcriptome of the giant reed, Arundo donax.</title>
        <authorList>
            <person name="Barrero R.A."/>
            <person name="Guerrero F.D."/>
            <person name="Moolhuijzen P."/>
            <person name="Goolsby J.A."/>
            <person name="Tidwell J."/>
            <person name="Bellgard S.E."/>
            <person name="Bellgard M.I."/>
        </authorList>
    </citation>
    <scope>NUCLEOTIDE SEQUENCE</scope>
    <source>
        <tissue evidence="1">Shoot tissue taken approximately 20 cm above the soil surface</tissue>
    </source>
</reference>
<dbReference type="EMBL" id="GBRH01188594">
    <property type="protein sequence ID" value="JAE09302.1"/>
    <property type="molecule type" value="Transcribed_RNA"/>
</dbReference>
<name>A0A0A9FAC7_ARUDO</name>
<accession>A0A0A9FAC7</accession>
<dbReference type="AlphaFoldDB" id="A0A0A9FAC7"/>
<organism evidence="1">
    <name type="scientific">Arundo donax</name>
    <name type="common">Giant reed</name>
    <name type="synonym">Donax arundinaceus</name>
    <dbReference type="NCBI Taxonomy" id="35708"/>
    <lineage>
        <taxon>Eukaryota</taxon>
        <taxon>Viridiplantae</taxon>
        <taxon>Streptophyta</taxon>
        <taxon>Embryophyta</taxon>
        <taxon>Tracheophyta</taxon>
        <taxon>Spermatophyta</taxon>
        <taxon>Magnoliopsida</taxon>
        <taxon>Liliopsida</taxon>
        <taxon>Poales</taxon>
        <taxon>Poaceae</taxon>
        <taxon>PACMAD clade</taxon>
        <taxon>Arundinoideae</taxon>
        <taxon>Arundineae</taxon>
        <taxon>Arundo</taxon>
    </lineage>
</organism>
<sequence length="45" mass="5135">MRGRGAVGEELLAVVVHRYGRRGGAGKGGRGREREREWRRWVCVL</sequence>
<evidence type="ECO:0000313" key="1">
    <source>
        <dbReference type="EMBL" id="JAE09302.1"/>
    </source>
</evidence>
<reference evidence="1" key="1">
    <citation type="submission" date="2014-09" db="EMBL/GenBank/DDBJ databases">
        <authorList>
            <person name="Magalhaes I.L.F."/>
            <person name="Oliveira U."/>
            <person name="Santos F.R."/>
            <person name="Vidigal T.H.D.A."/>
            <person name="Brescovit A.D."/>
            <person name="Santos A.J."/>
        </authorList>
    </citation>
    <scope>NUCLEOTIDE SEQUENCE</scope>
    <source>
        <tissue evidence="1">Shoot tissue taken approximately 20 cm above the soil surface</tissue>
    </source>
</reference>